<dbReference type="InterPro" id="IPR050179">
    <property type="entry name" value="Trans_hexapeptide_repeat"/>
</dbReference>
<comment type="caution">
    <text evidence="2">The sequence shown here is derived from an EMBL/GenBank/DDBJ whole genome shotgun (WGS) entry which is preliminary data.</text>
</comment>
<keyword evidence="3" id="KW-1185">Reference proteome</keyword>
<dbReference type="Pfam" id="PF17836">
    <property type="entry name" value="PglD_N"/>
    <property type="match status" value="1"/>
</dbReference>
<organism evidence="2 3">
    <name type="scientific">Paenibacillus alba</name>
    <dbReference type="NCBI Taxonomy" id="1197127"/>
    <lineage>
        <taxon>Bacteria</taxon>
        <taxon>Bacillati</taxon>
        <taxon>Bacillota</taxon>
        <taxon>Bacilli</taxon>
        <taxon>Bacillales</taxon>
        <taxon>Paenibacillaceae</taxon>
        <taxon>Paenibacillus</taxon>
    </lineage>
</organism>
<evidence type="ECO:0000313" key="2">
    <source>
        <dbReference type="EMBL" id="MEC0228036.1"/>
    </source>
</evidence>
<protein>
    <submittedName>
        <fullName evidence="2">Acetyltransferase</fullName>
    </submittedName>
</protein>
<evidence type="ECO:0000259" key="1">
    <source>
        <dbReference type="Pfam" id="PF17836"/>
    </source>
</evidence>
<accession>A0ABU6G1J5</accession>
<dbReference type="InterPro" id="IPR020019">
    <property type="entry name" value="AcTrfase_PglD-like"/>
</dbReference>
<reference evidence="2 3" key="1">
    <citation type="submission" date="2023-03" db="EMBL/GenBank/DDBJ databases">
        <title>Bacillus Genome Sequencing.</title>
        <authorList>
            <person name="Dunlap C."/>
        </authorList>
    </citation>
    <scope>NUCLEOTIDE SEQUENCE [LARGE SCALE GENOMIC DNA]</scope>
    <source>
        <strain evidence="2 3">BD-533</strain>
    </source>
</reference>
<dbReference type="NCBIfam" id="TIGR03570">
    <property type="entry name" value="NeuD_NnaD"/>
    <property type="match status" value="1"/>
</dbReference>
<dbReference type="RefSeq" id="WP_326072322.1">
    <property type="nucleotide sequence ID" value="NZ_JARLKY010000026.1"/>
</dbReference>
<dbReference type="Gene3D" id="2.160.10.10">
    <property type="entry name" value="Hexapeptide repeat proteins"/>
    <property type="match status" value="1"/>
</dbReference>
<sequence>MDLALIGEGGHSKVIKDLIIGSKQGYKIRAILDDKYEQLQFVGDVYRGPISSAHDLAEQISSLKFVIGIGSNRIRKTIADQLGLTSESYMTLIHDSAIVSPSALIGAGSVIMAYTIVNADVVIGDHAIINSGAIVEHDSYVGDYVHIAPKALLTGAVVAHEGAMIGAGATIIPGKRMGEWATVGAGATVIHDIPAYRTAVGTPARMIAKSS</sequence>
<dbReference type="PANTHER" id="PTHR43300:SF7">
    <property type="entry name" value="UDP-N-ACETYLBACILLOSAMINE N-ACETYLTRANSFERASE"/>
    <property type="match status" value="1"/>
</dbReference>
<dbReference type="SUPFAM" id="SSF51161">
    <property type="entry name" value="Trimeric LpxA-like enzymes"/>
    <property type="match status" value="1"/>
</dbReference>
<dbReference type="InterPro" id="IPR011004">
    <property type="entry name" value="Trimer_LpxA-like_sf"/>
</dbReference>
<dbReference type="CDD" id="cd03360">
    <property type="entry name" value="LbH_AT_putative"/>
    <property type="match status" value="1"/>
</dbReference>
<gene>
    <name evidence="2" type="ORF">P4I72_12970</name>
</gene>
<feature type="domain" description="PglD N-terminal" evidence="1">
    <location>
        <begin position="3"/>
        <end position="82"/>
    </location>
</feature>
<dbReference type="Pfam" id="PF00132">
    <property type="entry name" value="Hexapep"/>
    <property type="match status" value="1"/>
</dbReference>
<dbReference type="Gene3D" id="3.40.50.20">
    <property type="match status" value="1"/>
</dbReference>
<dbReference type="InterPro" id="IPR001451">
    <property type="entry name" value="Hexapep"/>
</dbReference>
<evidence type="ECO:0000313" key="3">
    <source>
        <dbReference type="Proteomes" id="UP001338137"/>
    </source>
</evidence>
<dbReference type="Proteomes" id="UP001338137">
    <property type="component" value="Unassembled WGS sequence"/>
</dbReference>
<dbReference type="EMBL" id="JARLKY010000026">
    <property type="protein sequence ID" value="MEC0228036.1"/>
    <property type="molecule type" value="Genomic_DNA"/>
</dbReference>
<proteinExistence type="predicted"/>
<name>A0ABU6G1J5_9BACL</name>
<dbReference type="InterPro" id="IPR041561">
    <property type="entry name" value="PglD_N"/>
</dbReference>
<dbReference type="PANTHER" id="PTHR43300">
    <property type="entry name" value="ACETYLTRANSFERASE"/>
    <property type="match status" value="1"/>
</dbReference>